<dbReference type="AlphaFoldDB" id="A0A9X3HWN9"/>
<keyword evidence="3" id="KW-1185">Reference proteome</keyword>
<protein>
    <submittedName>
        <fullName evidence="2">Uncharacterized protein</fullName>
    </submittedName>
</protein>
<comment type="caution">
    <text evidence="2">The sequence shown here is derived from an EMBL/GenBank/DDBJ whole genome shotgun (WGS) entry which is preliminary data.</text>
</comment>
<sequence>MKQSIAAFQNEPTSGTTADHQHQTKSARQQTQKSRTLYRVRLSHFQGQQAKVAKGCNQHSLALSGM</sequence>
<evidence type="ECO:0000313" key="3">
    <source>
        <dbReference type="Proteomes" id="UP001155587"/>
    </source>
</evidence>
<evidence type="ECO:0000256" key="1">
    <source>
        <dbReference type="SAM" id="MobiDB-lite"/>
    </source>
</evidence>
<feature type="region of interest" description="Disordered" evidence="1">
    <location>
        <begin position="1"/>
        <end position="34"/>
    </location>
</feature>
<name>A0A9X3HWN9_9VIBR</name>
<dbReference type="Proteomes" id="UP001155587">
    <property type="component" value="Unassembled WGS sequence"/>
</dbReference>
<gene>
    <name evidence="2" type="ORF">MD535_08170</name>
</gene>
<proteinExistence type="predicted"/>
<accession>A0A9X3HWN9</accession>
<dbReference type="EMBL" id="JAKRRY010000008">
    <property type="protein sequence ID" value="MCW8345982.1"/>
    <property type="molecule type" value="Genomic_DNA"/>
</dbReference>
<dbReference type="RefSeq" id="WP_265674387.1">
    <property type="nucleotide sequence ID" value="NZ_JAKRRY010000008.1"/>
</dbReference>
<evidence type="ECO:0000313" key="2">
    <source>
        <dbReference type="EMBL" id="MCW8345982.1"/>
    </source>
</evidence>
<organism evidence="2 3">
    <name type="scientific">Vibrio qingdaonensis</name>
    <dbReference type="NCBI Taxonomy" id="2829491"/>
    <lineage>
        <taxon>Bacteria</taxon>
        <taxon>Pseudomonadati</taxon>
        <taxon>Pseudomonadota</taxon>
        <taxon>Gammaproteobacteria</taxon>
        <taxon>Vibrionales</taxon>
        <taxon>Vibrionaceae</taxon>
        <taxon>Vibrio</taxon>
    </lineage>
</organism>
<reference evidence="2" key="1">
    <citation type="submission" date="2022-02" db="EMBL/GenBank/DDBJ databases">
        <title>Vibrio sp. nov, a new bacterium isolated from seawater.</title>
        <authorList>
            <person name="Yuan Y."/>
        </authorList>
    </citation>
    <scope>NUCLEOTIDE SEQUENCE</scope>
    <source>
        <strain evidence="2">ZSDZ65</strain>
    </source>
</reference>